<dbReference type="EMBL" id="CM044704">
    <property type="protein sequence ID" value="KAI5669744.1"/>
    <property type="molecule type" value="Genomic_DNA"/>
</dbReference>
<reference evidence="2" key="1">
    <citation type="journal article" date="2023" name="Nat. Plants">
        <title>Single-cell RNA sequencing provides a high-resolution roadmap for understanding the multicellular compartmentation of specialized metabolism.</title>
        <authorList>
            <person name="Sun S."/>
            <person name="Shen X."/>
            <person name="Li Y."/>
            <person name="Li Y."/>
            <person name="Wang S."/>
            <person name="Li R."/>
            <person name="Zhang H."/>
            <person name="Shen G."/>
            <person name="Guo B."/>
            <person name="Wei J."/>
            <person name="Xu J."/>
            <person name="St-Pierre B."/>
            <person name="Chen S."/>
            <person name="Sun C."/>
        </authorList>
    </citation>
    <scope>NUCLEOTIDE SEQUENCE [LARGE SCALE GENOMIC DNA]</scope>
</reference>
<dbReference type="Proteomes" id="UP001060085">
    <property type="component" value="Linkage Group LG04"/>
</dbReference>
<keyword evidence="2" id="KW-1185">Reference proteome</keyword>
<protein>
    <submittedName>
        <fullName evidence="1">Uncharacterized protein</fullName>
    </submittedName>
</protein>
<evidence type="ECO:0000313" key="1">
    <source>
        <dbReference type="EMBL" id="KAI5669744.1"/>
    </source>
</evidence>
<evidence type="ECO:0000313" key="2">
    <source>
        <dbReference type="Proteomes" id="UP001060085"/>
    </source>
</evidence>
<comment type="caution">
    <text evidence="1">The sequence shown here is derived from an EMBL/GenBank/DDBJ whole genome shotgun (WGS) entry which is preliminary data.</text>
</comment>
<accession>A0ACC0BAV4</accession>
<organism evidence="1 2">
    <name type="scientific">Catharanthus roseus</name>
    <name type="common">Madagascar periwinkle</name>
    <name type="synonym">Vinca rosea</name>
    <dbReference type="NCBI Taxonomy" id="4058"/>
    <lineage>
        <taxon>Eukaryota</taxon>
        <taxon>Viridiplantae</taxon>
        <taxon>Streptophyta</taxon>
        <taxon>Embryophyta</taxon>
        <taxon>Tracheophyta</taxon>
        <taxon>Spermatophyta</taxon>
        <taxon>Magnoliopsida</taxon>
        <taxon>eudicotyledons</taxon>
        <taxon>Gunneridae</taxon>
        <taxon>Pentapetalae</taxon>
        <taxon>asterids</taxon>
        <taxon>lamiids</taxon>
        <taxon>Gentianales</taxon>
        <taxon>Apocynaceae</taxon>
        <taxon>Rauvolfioideae</taxon>
        <taxon>Vinceae</taxon>
        <taxon>Catharanthinae</taxon>
        <taxon>Catharanthus</taxon>
    </lineage>
</organism>
<proteinExistence type="predicted"/>
<gene>
    <name evidence="1" type="ORF">M9H77_19597</name>
</gene>
<name>A0ACC0BAV4_CATRO</name>
<sequence length="477" mass="53621">MASSSSEADQNPSIPMEAKKLHIAMFPWLAFGHIIPFLDLSKFLASKGHKITFISTPRNIDRLPKISPEFASSITLLKLPLPKIDDGLPPNAEATMDISNDNIPYLKKAYDGLEPDLTNFLENSLPDWIIHDFSSFWLPPIAAKLGISKAFFSIINAWFIVNMGSSETMLKGIDPRTKPEDFTVPPKWVPFETKVAYKLYESHWIIGSTNQNISGVSDTYRTGVSVEGTDAIFIRHCNEFEGQWWKLLEDLHNKPVIPLGLMPPEANNSGENWGSIKGWLDNQKKGSVVYVALGSEVSLNETQIKELALGLELCGIPFLWALRKPENLPDEFEERVEATGKGIVWKKWAPQLKILSHESVGGFLTHCGWSSCIEGLMFGHPLIMLPFVVDQGLNARVLQEREVGVEVARNELDGSYTRDSVADSLRMVMVGNEGKRFKEKAKEVSLVFGDRELHNRYLNEFVKFLEKKRPLIKPVST</sequence>